<dbReference type="Proteomes" id="UP001500101">
    <property type="component" value="Unassembled WGS sequence"/>
</dbReference>
<sequence>MVIPIITLAQEGQEYDIFPKWKVGDVMKYKINKSQSRYLNDSLENEVKSDYIVTLSVLDSFNAGYRLKWSYKFNFKSLGILESIEDPMHNMDSLDLVYLTDSYGGFTGLENWQEVGNTIEKQIDKIRKLADKVNPESTAINEEEFKAIIQLFKSKEMIQALAFREVGLLHSIYGSSYQVGIPQSRSEKKNFNSLPDNRIVINTITWLDSIDTSKQTILIKQEAMFDPESLNEFITTIQELAKVMDSETMDKDSIGFSLLDRSNMIFDYRSGIFKCIEFNRVIESTSAEETNKTNDLILMELIN</sequence>
<proteinExistence type="predicted"/>
<reference evidence="2" key="1">
    <citation type="journal article" date="2019" name="Int. J. Syst. Evol. Microbiol.">
        <title>The Global Catalogue of Microorganisms (GCM) 10K type strain sequencing project: providing services to taxonomists for standard genome sequencing and annotation.</title>
        <authorList>
            <consortium name="The Broad Institute Genomics Platform"/>
            <consortium name="The Broad Institute Genome Sequencing Center for Infectious Disease"/>
            <person name="Wu L."/>
            <person name="Ma J."/>
        </authorList>
    </citation>
    <scope>NUCLEOTIDE SEQUENCE [LARGE SCALE GENOMIC DNA]</scope>
    <source>
        <strain evidence="2">JCM 16704</strain>
    </source>
</reference>
<protein>
    <submittedName>
        <fullName evidence="1">Uncharacterized protein</fullName>
    </submittedName>
</protein>
<keyword evidence="2" id="KW-1185">Reference proteome</keyword>
<name>A0ABP7YNG2_9SPHI</name>
<comment type="caution">
    <text evidence="1">The sequence shown here is derived from an EMBL/GenBank/DDBJ whole genome shotgun (WGS) entry which is preliminary data.</text>
</comment>
<organism evidence="1 2">
    <name type="scientific">Sphingobacterium kyonggiense</name>
    <dbReference type="NCBI Taxonomy" id="714075"/>
    <lineage>
        <taxon>Bacteria</taxon>
        <taxon>Pseudomonadati</taxon>
        <taxon>Bacteroidota</taxon>
        <taxon>Sphingobacteriia</taxon>
        <taxon>Sphingobacteriales</taxon>
        <taxon>Sphingobacteriaceae</taxon>
        <taxon>Sphingobacterium</taxon>
    </lineage>
</organism>
<dbReference type="RefSeq" id="WP_344674069.1">
    <property type="nucleotide sequence ID" value="NZ_BAAAZI010000006.1"/>
</dbReference>
<dbReference type="EMBL" id="BAAAZI010000006">
    <property type="protein sequence ID" value="GAA4138477.1"/>
    <property type="molecule type" value="Genomic_DNA"/>
</dbReference>
<gene>
    <name evidence="1" type="ORF">GCM10022216_15660</name>
</gene>
<accession>A0ABP7YNG2</accession>
<evidence type="ECO:0000313" key="1">
    <source>
        <dbReference type="EMBL" id="GAA4138477.1"/>
    </source>
</evidence>
<evidence type="ECO:0000313" key="2">
    <source>
        <dbReference type="Proteomes" id="UP001500101"/>
    </source>
</evidence>